<dbReference type="EMBL" id="CP043420">
    <property type="protein sequence ID" value="QEL11075.1"/>
    <property type="molecule type" value="Genomic_DNA"/>
</dbReference>
<dbReference type="OrthoDB" id="6183524at2"/>
<name>A0A1S1NWG0_9GAMM</name>
<dbReference type="AlphaFoldDB" id="A0A1S1NWG0"/>
<protein>
    <submittedName>
        <fullName evidence="1">Uncharacterized protein</fullName>
    </submittedName>
</protein>
<organism evidence="1 2">
    <name type="scientific">Kushneria phosphatilytica</name>
    <dbReference type="NCBI Taxonomy" id="657387"/>
    <lineage>
        <taxon>Bacteria</taxon>
        <taxon>Pseudomonadati</taxon>
        <taxon>Pseudomonadota</taxon>
        <taxon>Gammaproteobacteria</taxon>
        <taxon>Oceanospirillales</taxon>
        <taxon>Halomonadaceae</taxon>
        <taxon>Kushneria</taxon>
    </lineage>
</organism>
<evidence type="ECO:0000313" key="2">
    <source>
        <dbReference type="Proteomes" id="UP000322553"/>
    </source>
</evidence>
<dbReference type="RefSeq" id="WP_070977437.1">
    <property type="nucleotide sequence ID" value="NZ_CP043420.1"/>
</dbReference>
<keyword evidence="2" id="KW-1185">Reference proteome</keyword>
<sequence>MTGDKGRGFTQGNMNREGFHKEGRMFSPGDRPGHAGEFQECDAQGNLLDQEHRIQLDSDDEPLPSTWNKDNFWKMMN</sequence>
<dbReference type="KEGG" id="kuy:FY550_07995"/>
<accession>A0A1S1NWG0</accession>
<reference evidence="1 2" key="1">
    <citation type="submission" date="2019-08" db="EMBL/GenBank/DDBJ databases">
        <title>Complete genome sequence of Kushneria sp. YCWA18, a halophilic phosphate-solubilizing bacterium isolated from Daqiao saltern in China.</title>
        <authorList>
            <person name="Du G.-X."/>
            <person name="Qu L.-Y."/>
        </authorList>
    </citation>
    <scope>NUCLEOTIDE SEQUENCE [LARGE SCALE GENOMIC DNA]</scope>
    <source>
        <strain evidence="1 2">YCWA18</strain>
    </source>
</reference>
<dbReference type="Proteomes" id="UP000322553">
    <property type="component" value="Chromosome"/>
</dbReference>
<evidence type="ECO:0000313" key="1">
    <source>
        <dbReference type="EMBL" id="QEL11075.1"/>
    </source>
</evidence>
<proteinExistence type="predicted"/>
<dbReference type="STRING" id="657387.BH688_04245"/>
<gene>
    <name evidence="1" type="ORF">FY550_07995</name>
</gene>